<accession>Q1IKP4</accession>
<feature type="domain" description="BON" evidence="2">
    <location>
        <begin position="110"/>
        <end position="178"/>
    </location>
</feature>
<protein>
    <submittedName>
        <fullName evidence="3">Phosphoslipid binding protein</fullName>
    </submittedName>
</protein>
<dbReference type="PANTHER" id="PTHR34606:SF15">
    <property type="entry name" value="BON DOMAIN-CONTAINING PROTEIN"/>
    <property type="match status" value="1"/>
</dbReference>
<proteinExistence type="predicted"/>
<dbReference type="PROSITE" id="PS51257">
    <property type="entry name" value="PROKAR_LIPOPROTEIN"/>
    <property type="match status" value="1"/>
</dbReference>
<dbReference type="eggNOG" id="COG2823">
    <property type="taxonomic scope" value="Bacteria"/>
</dbReference>
<dbReference type="EnsemblBacteria" id="ABF42556">
    <property type="protein sequence ID" value="ABF42556"/>
    <property type="gene ID" value="Acid345_3555"/>
</dbReference>
<dbReference type="KEGG" id="aba:Acid345_3555"/>
<evidence type="ECO:0000256" key="1">
    <source>
        <dbReference type="SAM" id="SignalP"/>
    </source>
</evidence>
<evidence type="ECO:0000259" key="2">
    <source>
        <dbReference type="PROSITE" id="PS50914"/>
    </source>
</evidence>
<keyword evidence="1" id="KW-0732">Signal</keyword>
<dbReference type="PROSITE" id="PS50914">
    <property type="entry name" value="BON"/>
    <property type="match status" value="1"/>
</dbReference>
<dbReference type="RefSeq" id="WP_011524355.1">
    <property type="nucleotide sequence ID" value="NC_008009.1"/>
</dbReference>
<keyword evidence="4" id="KW-1185">Reference proteome</keyword>
<dbReference type="EMBL" id="CP000360">
    <property type="protein sequence ID" value="ABF42556.1"/>
    <property type="molecule type" value="Genomic_DNA"/>
</dbReference>
<dbReference type="PANTHER" id="PTHR34606">
    <property type="entry name" value="BON DOMAIN-CONTAINING PROTEIN"/>
    <property type="match status" value="1"/>
</dbReference>
<dbReference type="HOGENOM" id="CLU_1439370_0_0_0"/>
<dbReference type="Proteomes" id="UP000002432">
    <property type="component" value="Chromosome"/>
</dbReference>
<organism evidence="3 4">
    <name type="scientific">Koribacter versatilis (strain Ellin345)</name>
    <dbReference type="NCBI Taxonomy" id="204669"/>
    <lineage>
        <taxon>Bacteria</taxon>
        <taxon>Pseudomonadati</taxon>
        <taxon>Acidobacteriota</taxon>
        <taxon>Terriglobia</taxon>
        <taxon>Terriglobales</taxon>
        <taxon>Candidatus Korobacteraceae</taxon>
        <taxon>Candidatus Korobacter</taxon>
    </lineage>
</organism>
<dbReference type="AlphaFoldDB" id="Q1IKP4"/>
<evidence type="ECO:0000313" key="4">
    <source>
        <dbReference type="Proteomes" id="UP000002432"/>
    </source>
</evidence>
<gene>
    <name evidence="3" type="ordered locus">Acid345_3555</name>
</gene>
<sequence>MKRSALAVLFALLLAVFATTACNNKATEHADVKDKVDSAMTQGNLGVVKVAQDRDKGVLTLTGDVISADDKARAEQIAKENAPDYTVANELGVRPQEADASQLKGVDDKLDDGIKDNFKASIKAHKALDDQSIRADVKNGTIVLKGSVKTSTQKMEAAKLAKAVPNVKQVVNELEVKSDKSSTSASAE</sequence>
<dbReference type="Gene3D" id="3.30.1340.30">
    <property type="match status" value="2"/>
</dbReference>
<feature type="chain" id="PRO_5004191157" evidence="1">
    <location>
        <begin position="22"/>
        <end position="188"/>
    </location>
</feature>
<reference evidence="3 4" key="1">
    <citation type="journal article" date="2009" name="Appl. Environ. Microbiol.">
        <title>Three genomes from the phylum Acidobacteria provide insight into the lifestyles of these microorganisms in soils.</title>
        <authorList>
            <person name="Ward N.L."/>
            <person name="Challacombe J.F."/>
            <person name="Janssen P.H."/>
            <person name="Henrissat B."/>
            <person name="Coutinho P.M."/>
            <person name="Wu M."/>
            <person name="Xie G."/>
            <person name="Haft D.H."/>
            <person name="Sait M."/>
            <person name="Badger J."/>
            <person name="Barabote R.D."/>
            <person name="Bradley B."/>
            <person name="Brettin T.S."/>
            <person name="Brinkac L.M."/>
            <person name="Bruce D."/>
            <person name="Creasy T."/>
            <person name="Daugherty S.C."/>
            <person name="Davidsen T.M."/>
            <person name="DeBoy R.T."/>
            <person name="Detter J.C."/>
            <person name="Dodson R.J."/>
            <person name="Durkin A.S."/>
            <person name="Ganapathy A."/>
            <person name="Gwinn-Giglio M."/>
            <person name="Han C.S."/>
            <person name="Khouri H."/>
            <person name="Kiss H."/>
            <person name="Kothari S.P."/>
            <person name="Madupu R."/>
            <person name="Nelson K.E."/>
            <person name="Nelson W.C."/>
            <person name="Paulsen I."/>
            <person name="Penn K."/>
            <person name="Ren Q."/>
            <person name="Rosovitz M.J."/>
            <person name="Selengut J.D."/>
            <person name="Shrivastava S."/>
            <person name="Sullivan S.A."/>
            <person name="Tapia R."/>
            <person name="Thompson L.S."/>
            <person name="Watkins K.L."/>
            <person name="Yang Q."/>
            <person name="Yu C."/>
            <person name="Zafar N."/>
            <person name="Zhou L."/>
            <person name="Kuske C.R."/>
        </authorList>
    </citation>
    <scope>NUCLEOTIDE SEQUENCE [LARGE SCALE GENOMIC DNA]</scope>
    <source>
        <strain evidence="3 4">Ellin345</strain>
    </source>
</reference>
<dbReference type="Pfam" id="PF04972">
    <property type="entry name" value="BON"/>
    <property type="match status" value="2"/>
</dbReference>
<dbReference type="InterPro" id="IPR007055">
    <property type="entry name" value="BON_dom"/>
</dbReference>
<name>Q1IKP4_KORVE</name>
<dbReference type="OrthoDB" id="121173at2"/>
<dbReference type="InterPro" id="IPR051686">
    <property type="entry name" value="Lipoprotein_DolP"/>
</dbReference>
<feature type="signal peptide" evidence="1">
    <location>
        <begin position="1"/>
        <end position="21"/>
    </location>
</feature>
<evidence type="ECO:0000313" key="3">
    <source>
        <dbReference type="EMBL" id="ABF42556.1"/>
    </source>
</evidence>